<dbReference type="Proteomes" id="UP000789860">
    <property type="component" value="Unassembled WGS sequence"/>
</dbReference>
<dbReference type="EMBL" id="CAJVPM010008392">
    <property type="protein sequence ID" value="CAG8554643.1"/>
    <property type="molecule type" value="Genomic_DNA"/>
</dbReference>
<comment type="caution">
    <text evidence="1">The sequence shown here is derived from an EMBL/GenBank/DDBJ whole genome shotgun (WGS) entry which is preliminary data.</text>
</comment>
<gene>
    <name evidence="1" type="ORF">SCALOS_LOCUS5296</name>
</gene>
<accession>A0ACA9M0G5</accession>
<evidence type="ECO:0000313" key="1">
    <source>
        <dbReference type="EMBL" id="CAG8554643.1"/>
    </source>
</evidence>
<organism evidence="1 2">
    <name type="scientific">Scutellospora calospora</name>
    <dbReference type="NCBI Taxonomy" id="85575"/>
    <lineage>
        <taxon>Eukaryota</taxon>
        <taxon>Fungi</taxon>
        <taxon>Fungi incertae sedis</taxon>
        <taxon>Mucoromycota</taxon>
        <taxon>Glomeromycotina</taxon>
        <taxon>Glomeromycetes</taxon>
        <taxon>Diversisporales</taxon>
        <taxon>Gigasporaceae</taxon>
        <taxon>Scutellospora</taxon>
    </lineage>
</organism>
<reference evidence="1" key="1">
    <citation type="submission" date="2021-06" db="EMBL/GenBank/DDBJ databases">
        <authorList>
            <person name="Kallberg Y."/>
            <person name="Tangrot J."/>
            <person name="Rosling A."/>
        </authorList>
    </citation>
    <scope>NUCLEOTIDE SEQUENCE</scope>
    <source>
        <strain evidence="1">AU212A</strain>
    </source>
</reference>
<protein>
    <submittedName>
        <fullName evidence="1">2667_t:CDS:1</fullName>
    </submittedName>
</protein>
<name>A0ACA9M0G5_9GLOM</name>
<evidence type="ECO:0000313" key="2">
    <source>
        <dbReference type="Proteomes" id="UP000789860"/>
    </source>
</evidence>
<sequence length="65" mass="7434">MESFEVTIQLIRNVSRIQQQLSYASGLVRIASKQTRMSYFIEDLKRIDPPTTNFEKAEGDIGANK</sequence>
<proteinExistence type="predicted"/>
<keyword evidence="2" id="KW-1185">Reference proteome</keyword>